<evidence type="ECO:0000313" key="2">
    <source>
        <dbReference type="Proteomes" id="UP000580910"/>
    </source>
</evidence>
<comment type="caution">
    <text evidence="1">The sequence shown here is derived from an EMBL/GenBank/DDBJ whole genome shotgun (WGS) entry which is preliminary data.</text>
</comment>
<dbReference type="EMBL" id="JACGXA010000001">
    <property type="protein sequence ID" value="MBA8804744.1"/>
    <property type="molecule type" value="Genomic_DNA"/>
</dbReference>
<protein>
    <submittedName>
        <fullName evidence="1">Uncharacterized protein</fullName>
    </submittedName>
</protein>
<accession>A0A7W3J241</accession>
<reference evidence="1 2" key="1">
    <citation type="submission" date="2020-07" db="EMBL/GenBank/DDBJ databases">
        <title>Sequencing the genomes of 1000 actinobacteria strains.</title>
        <authorList>
            <person name="Klenk H.-P."/>
        </authorList>
    </citation>
    <scope>NUCLEOTIDE SEQUENCE [LARGE SCALE GENOMIC DNA]</scope>
    <source>
        <strain evidence="1 2">DSM 21349</strain>
    </source>
</reference>
<organism evidence="1 2">
    <name type="scientific">Nocardioides ginsengisegetis</name>
    <dbReference type="NCBI Taxonomy" id="661491"/>
    <lineage>
        <taxon>Bacteria</taxon>
        <taxon>Bacillati</taxon>
        <taxon>Actinomycetota</taxon>
        <taxon>Actinomycetes</taxon>
        <taxon>Propionibacteriales</taxon>
        <taxon>Nocardioidaceae</taxon>
        <taxon>Nocardioides</taxon>
    </lineage>
</organism>
<sequence>MSFLAIPRLTGSHAGDLLSTMTRSVGLRPAAPWLPPGETLRARIFRHGLTPPVDVPWLDNGGVDDARVRLVSPLSLAGTSIAVTGLCLRVEQADGSVGDLVLRAPARPAWSPPSPRRVAREVVLVTESPYLSDAGPVSLRARQTGAESFELACRVGEGDWQVFADLRISSRPCVGEEFEPLPEVNTLPGLEPLRASPFAS</sequence>
<dbReference type="Proteomes" id="UP000580910">
    <property type="component" value="Unassembled WGS sequence"/>
</dbReference>
<evidence type="ECO:0000313" key="1">
    <source>
        <dbReference type="EMBL" id="MBA8804744.1"/>
    </source>
</evidence>
<proteinExistence type="predicted"/>
<dbReference type="RefSeq" id="WP_182540497.1">
    <property type="nucleotide sequence ID" value="NZ_JACGXA010000001.1"/>
</dbReference>
<name>A0A7W3J241_9ACTN</name>
<keyword evidence="2" id="KW-1185">Reference proteome</keyword>
<gene>
    <name evidence="1" type="ORF">FB382_003035</name>
</gene>
<dbReference type="AlphaFoldDB" id="A0A7W3J241"/>